<name>A0A1R2CYN7_9CILI</name>
<proteinExistence type="predicted"/>
<comment type="caution">
    <text evidence="2">The sequence shown here is derived from an EMBL/GenBank/DDBJ whole genome shotgun (WGS) entry which is preliminary data.</text>
</comment>
<evidence type="ECO:0000256" key="1">
    <source>
        <dbReference type="SAM" id="MobiDB-lite"/>
    </source>
</evidence>
<feature type="region of interest" description="Disordered" evidence="1">
    <location>
        <begin position="1"/>
        <end position="30"/>
    </location>
</feature>
<dbReference type="EMBL" id="MPUH01000031">
    <property type="protein sequence ID" value="OMJ94119.1"/>
    <property type="molecule type" value="Genomic_DNA"/>
</dbReference>
<evidence type="ECO:0000313" key="2">
    <source>
        <dbReference type="EMBL" id="OMJ94119.1"/>
    </source>
</evidence>
<feature type="compositionally biased region" description="Basic and acidic residues" evidence="1">
    <location>
        <begin position="1"/>
        <end position="12"/>
    </location>
</feature>
<dbReference type="OrthoDB" id="326328at2759"/>
<keyword evidence="3" id="KW-1185">Reference proteome</keyword>
<organism evidence="2 3">
    <name type="scientific">Stentor coeruleus</name>
    <dbReference type="NCBI Taxonomy" id="5963"/>
    <lineage>
        <taxon>Eukaryota</taxon>
        <taxon>Sar</taxon>
        <taxon>Alveolata</taxon>
        <taxon>Ciliophora</taxon>
        <taxon>Postciliodesmatophora</taxon>
        <taxon>Heterotrichea</taxon>
        <taxon>Heterotrichida</taxon>
        <taxon>Stentoridae</taxon>
        <taxon>Stentor</taxon>
    </lineage>
</organism>
<gene>
    <name evidence="2" type="ORF">SteCoe_2751</name>
</gene>
<accession>A0A1R2CYN7</accession>
<reference evidence="2 3" key="1">
    <citation type="submission" date="2016-11" db="EMBL/GenBank/DDBJ databases">
        <title>The macronuclear genome of Stentor coeruleus: a giant cell with tiny introns.</title>
        <authorList>
            <person name="Slabodnick M."/>
            <person name="Ruby J.G."/>
            <person name="Reiff S.B."/>
            <person name="Swart E.C."/>
            <person name="Gosai S."/>
            <person name="Prabakaran S."/>
            <person name="Witkowska E."/>
            <person name="Larue G.E."/>
            <person name="Fisher S."/>
            <person name="Freeman R.M."/>
            <person name="Gunawardena J."/>
            <person name="Chu W."/>
            <person name="Stover N.A."/>
            <person name="Gregory B.D."/>
            <person name="Nowacki M."/>
            <person name="Derisi J."/>
            <person name="Roy S.W."/>
            <person name="Marshall W.F."/>
            <person name="Sood P."/>
        </authorList>
    </citation>
    <scope>NUCLEOTIDE SEQUENCE [LARGE SCALE GENOMIC DNA]</scope>
    <source>
        <strain evidence="2">WM001</strain>
    </source>
</reference>
<evidence type="ECO:0000313" key="3">
    <source>
        <dbReference type="Proteomes" id="UP000187209"/>
    </source>
</evidence>
<dbReference type="Proteomes" id="UP000187209">
    <property type="component" value="Unassembled WGS sequence"/>
</dbReference>
<dbReference type="AlphaFoldDB" id="A0A1R2CYN7"/>
<sequence>MQSSRLAKEVKKSSTSPMKTPEKKKVLPKAPIAKKSPIKTKLTTFPKKVNHIKSLSQIAIFEGLKQTSVNLVEGCEKLRRIVAFSTYRPCFEVFKSIYYTEVHKIEDFLALKTMFKAWEILKNNMQNNCKRPENYIVFEDYNENYQKEISELLDDYYDLICPNQDQGRVYYNKRLMEKSINGIMSYYCQTMEISQCVQDFYKRKLLRKAFEGLYMTSGYDEVVEAFVKVCDI</sequence>
<protein>
    <submittedName>
        <fullName evidence="2">Uncharacterized protein</fullName>
    </submittedName>
</protein>